<keyword evidence="2" id="KW-1185">Reference proteome</keyword>
<dbReference type="AlphaFoldDB" id="B9S6J6"/>
<dbReference type="EMBL" id="EQ973880">
    <property type="protein sequence ID" value="EEF40764.1"/>
    <property type="molecule type" value="Genomic_DNA"/>
</dbReference>
<evidence type="ECO:0000313" key="1">
    <source>
        <dbReference type="EMBL" id="EEF40764.1"/>
    </source>
</evidence>
<reference evidence="2" key="1">
    <citation type="journal article" date="2010" name="Nat. Biotechnol.">
        <title>Draft genome sequence of the oilseed species Ricinus communis.</title>
        <authorList>
            <person name="Chan A.P."/>
            <person name="Crabtree J."/>
            <person name="Zhao Q."/>
            <person name="Lorenzi H."/>
            <person name="Orvis J."/>
            <person name="Puiu D."/>
            <person name="Melake-Berhan A."/>
            <person name="Jones K.M."/>
            <person name="Redman J."/>
            <person name="Chen G."/>
            <person name="Cahoon E.B."/>
            <person name="Gedil M."/>
            <person name="Stanke M."/>
            <person name="Haas B.J."/>
            <person name="Wortman J.R."/>
            <person name="Fraser-Liggett C.M."/>
            <person name="Ravel J."/>
            <person name="Rabinowicz P.D."/>
        </authorList>
    </citation>
    <scope>NUCLEOTIDE SEQUENCE [LARGE SCALE GENOMIC DNA]</scope>
    <source>
        <strain evidence="2">cv. Hale</strain>
    </source>
</reference>
<name>B9S6J6_RICCO</name>
<protein>
    <submittedName>
        <fullName evidence="1">Uncharacterized protein</fullName>
    </submittedName>
</protein>
<accession>B9S6J6</accession>
<evidence type="ECO:0000313" key="2">
    <source>
        <dbReference type="Proteomes" id="UP000008311"/>
    </source>
</evidence>
<dbReference type="InParanoid" id="B9S6J6"/>
<gene>
    <name evidence="1" type="ORF">RCOM_1089630</name>
</gene>
<dbReference type="Proteomes" id="UP000008311">
    <property type="component" value="Unassembled WGS sequence"/>
</dbReference>
<organism evidence="1 2">
    <name type="scientific">Ricinus communis</name>
    <name type="common">Castor bean</name>
    <dbReference type="NCBI Taxonomy" id="3988"/>
    <lineage>
        <taxon>Eukaryota</taxon>
        <taxon>Viridiplantae</taxon>
        <taxon>Streptophyta</taxon>
        <taxon>Embryophyta</taxon>
        <taxon>Tracheophyta</taxon>
        <taxon>Spermatophyta</taxon>
        <taxon>Magnoliopsida</taxon>
        <taxon>eudicotyledons</taxon>
        <taxon>Gunneridae</taxon>
        <taxon>Pentapetalae</taxon>
        <taxon>rosids</taxon>
        <taxon>fabids</taxon>
        <taxon>Malpighiales</taxon>
        <taxon>Euphorbiaceae</taxon>
        <taxon>Acalyphoideae</taxon>
        <taxon>Acalypheae</taxon>
        <taxon>Ricinus</taxon>
    </lineage>
</organism>
<sequence>MAILNGYMWKSLNELDLGDFNVTTTAVSGDSLWCHDMQWNYIFGVMAWCLWNRKGGYWCYLN</sequence>
<proteinExistence type="predicted"/>